<evidence type="ECO:0000313" key="1">
    <source>
        <dbReference type="EMBL" id="ERT05763.1"/>
    </source>
</evidence>
<dbReference type="AlphaFoldDB" id="U7QD41"/>
<accession>U7QD41</accession>
<proteinExistence type="predicted"/>
<reference evidence="1 2" key="1">
    <citation type="journal article" date="2013" name="Front. Microbiol.">
        <title>Comparative genomic analyses of the cyanobacterium, Lyngbya aestuarii BL J, a powerful hydrogen producer.</title>
        <authorList>
            <person name="Kothari A."/>
            <person name="Vaughn M."/>
            <person name="Garcia-Pichel F."/>
        </authorList>
    </citation>
    <scope>NUCLEOTIDE SEQUENCE [LARGE SCALE GENOMIC DNA]</scope>
    <source>
        <strain evidence="1 2">BL J</strain>
    </source>
</reference>
<dbReference type="EMBL" id="AUZM01000049">
    <property type="protein sequence ID" value="ERT05763.1"/>
    <property type="molecule type" value="Genomic_DNA"/>
</dbReference>
<evidence type="ECO:0000313" key="2">
    <source>
        <dbReference type="Proteomes" id="UP000017127"/>
    </source>
</evidence>
<organism evidence="1 2">
    <name type="scientific">Lyngbya aestuarii BL J</name>
    <dbReference type="NCBI Taxonomy" id="1348334"/>
    <lineage>
        <taxon>Bacteria</taxon>
        <taxon>Bacillati</taxon>
        <taxon>Cyanobacteriota</taxon>
        <taxon>Cyanophyceae</taxon>
        <taxon>Oscillatoriophycideae</taxon>
        <taxon>Oscillatoriales</taxon>
        <taxon>Microcoleaceae</taxon>
        <taxon>Lyngbya</taxon>
    </lineage>
</organism>
<name>U7QD41_9CYAN</name>
<keyword evidence="2" id="KW-1185">Reference proteome</keyword>
<gene>
    <name evidence="1" type="ORF">M595_4285</name>
</gene>
<sequence>MSWSSLNFIKFGETEEMNMKKFKLLGGLFAMLVISQPLSALAQIGVITVPSDFDYRYKPKDESTDDFTDPNPDQVDPPIYETLPNLDRPNRTLPSAFRYPIIYEMAVDESITSDAVITDEVFLATLPPIPNGVTLDDIPRIRAEYTRAVEEWGELIQECLSLNPLLIKVDTGNPILINENPAGTIVFNANLIPVCPRP</sequence>
<protein>
    <submittedName>
        <fullName evidence="1">Uncharacterized protein</fullName>
    </submittedName>
</protein>
<comment type="caution">
    <text evidence="1">The sequence shown here is derived from an EMBL/GenBank/DDBJ whole genome shotgun (WGS) entry which is preliminary data.</text>
</comment>
<dbReference type="Proteomes" id="UP000017127">
    <property type="component" value="Unassembled WGS sequence"/>
</dbReference>